<dbReference type="InterPro" id="IPR040401">
    <property type="entry name" value="CCDC162"/>
</dbReference>
<accession>A0A448X5J8</accession>
<reference evidence="1" key="1">
    <citation type="submission" date="2018-11" db="EMBL/GenBank/DDBJ databases">
        <authorList>
            <consortium name="Pathogen Informatics"/>
        </authorList>
    </citation>
    <scope>NUCLEOTIDE SEQUENCE</scope>
</reference>
<dbReference type="Proteomes" id="UP000784294">
    <property type="component" value="Unassembled WGS sequence"/>
</dbReference>
<organism evidence="1 2">
    <name type="scientific">Protopolystoma xenopodis</name>
    <dbReference type="NCBI Taxonomy" id="117903"/>
    <lineage>
        <taxon>Eukaryota</taxon>
        <taxon>Metazoa</taxon>
        <taxon>Spiralia</taxon>
        <taxon>Lophotrochozoa</taxon>
        <taxon>Platyhelminthes</taxon>
        <taxon>Monogenea</taxon>
        <taxon>Polyopisthocotylea</taxon>
        <taxon>Polystomatidea</taxon>
        <taxon>Polystomatidae</taxon>
        <taxon>Protopolystoma</taxon>
    </lineage>
</organism>
<dbReference type="OrthoDB" id="76966at2759"/>
<dbReference type="AlphaFoldDB" id="A0A448X5J8"/>
<sequence length="101" mass="11997">MHFRFFFFRPEEVTALRAKLSEMQEATTKSEAKIRDQVRREFTTSMRRLFALSFEQKTRIDDYRNHLHSITLQRIAEVRDEAAIEMSRIKEKSGARASAGW</sequence>
<dbReference type="PANTHER" id="PTHR33331:SF13">
    <property type="entry name" value="COILED-COIL DOMAIN CONTAINING 162"/>
    <property type="match status" value="1"/>
</dbReference>
<proteinExistence type="predicted"/>
<dbReference type="EMBL" id="CAAALY010096342">
    <property type="protein sequence ID" value="VEL28608.1"/>
    <property type="molecule type" value="Genomic_DNA"/>
</dbReference>
<evidence type="ECO:0000313" key="1">
    <source>
        <dbReference type="EMBL" id="VEL28608.1"/>
    </source>
</evidence>
<evidence type="ECO:0000313" key="2">
    <source>
        <dbReference type="Proteomes" id="UP000784294"/>
    </source>
</evidence>
<dbReference type="PANTHER" id="PTHR33331">
    <property type="entry name" value="COILED-COIL DOMAIN-CONTAINING PROTEIN 162"/>
    <property type="match status" value="1"/>
</dbReference>
<gene>
    <name evidence="1" type="ORF">PXEA_LOCUS22048</name>
</gene>
<comment type="caution">
    <text evidence="1">The sequence shown here is derived from an EMBL/GenBank/DDBJ whole genome shotgun (WGS) entry which is preliminary data.</text>
</comment>
<keyword evidence="2" id="KW-1185">Reference proteome</keyword>
<name>A0A448X5J8_9PLAT</name>
<protein>
    <submittedName>
        <fullName evidence="1">Uncharacterized protein</fullName>
    </submittedName>
</protein>